<evidence type="ECO:0000313" key="1">
    <source>
        <dbReference type="EMBL" id="GID57097.1"/>
    </source>
</evidence>
<dbReference type="EMBL" id="BOMG01000065">
    <property type="protein sequence ID" value="GID57097.1"/>
    <property type="molecule type" value="Genomic_DNA"/>
</dbReference>
<comment type="caution">
    <text evidence="1">The sequence shown here is derived from an EMBL/GenBank/DDBJ whole genome shotgun (WGS) entry which is preliminary data.</text>
</comment>
<gene>
    <name evidence="1" type="ORF">Aco03nite_055010</name>
</gene>
<organism evidence="1 2">
    <name type="scientific">Actinoplanes couchii</name>
    <dbReference type="NCBI Taxonomy" id="403638"/>
    <lineage>
        <taxon>Bacteria</taxon>
        <taxon>Bacillati</taxon>
        <taxon>Actinomycetota</taxon>
        <taxon>Actinomycetes</taxon>
        <taxon>Micromonosporales</taxon>
        <taxon>Micromonosporaceae</taxon>
        <taxon>Actinoplanes</taxon>
    </lineage>
</organism>
<accession>A0ABQ3XF28</accession>
<name>A0ABQ3XF28_9ACTN</name>
<sequence length="157" mass="16584">MGEAVTELRSLIAAGDPVARFDAFGVAVRLSLNAIREQLDEAFLDRHAAAASAFFQAWLPRLEPFERMQAAEWVAGEYLLSMVHIPDAYALGARVQLEAAAGAAAALAGTLTDFGAFADGPDAGIDAAVPERLERLAPPVREVAEKLAAEVDGLPRA</sequence>
<protein>
    <submittedName>
        <fullName evidence="1">Uncharacterized protein</fullName>
    </submittedName>
</protein>
<dbReference type="Proteomes" id="UP000612282">
    <property type="component" value="Unassembled WGS sequence"/>
</dbReference>
<reference evidence="1 2" key="1">
    <citation type="submission" date="2021-01" db="EMBL/GenBank/DDBJ databases">
        <title>Whole genome shotgun sequence of Actinoplanes couchii NBRC 106145.</title>
        <authorList>
            <person name="Komaki H."/>
            <person name="Tamura T."/>
        </authorList>
    </citation>
    <scope>NUCLEOTIDE SEQUENCE [LARGE SCALE GENOMIC DNA]</scope>
    <source>
        <strain evidence="1 2">NBRC 106145</strain>
    </source>
</reference>
<evidence type="ECO:0000313" key="2">
    <source>
        <dbReference type="Proteomes" id="UP000612282"/>
    </source>
</evidence>
<keyword evidence="2" id="KW-1185">Reference proteome</keyword>
<proteinExistence type="predicted"/>